<dbReference type="Proteomes" id="UP000502377">
    <property type="component" value="Chromosome"/>
</dbReference>
<dbReference type="InterPro" id="IPR025282">
    <property type="entry name" value="DUF4214"/>
</dbReference>
<accession>A0A6G5QQD7</accession>
<sequence length="1728" mass="190033">MSLTQSHISALYIALFGRASEGAGNKFWLNAANTQNLSMADIANAMLNTGAAKEYFGGNLNTDEKFINHIYENVLGKGAGIDKEGKAFWINKLKEGANKGFIASQLLKEALDPKYSNSTDEATKAAHNLLVNKVLASNMVADSIQNVPNSSIQNALKSFTDINSNISSTLKANDIKKVIQDNKGNLTVDESKLDESAKQNNKVKILSQVTGKSEDEIKQILPKEDNPSTPDTPTPPDNPTPPTPPAPNPQPEPNPNPPQPPVPNPEPNKEVDVATFLQQAVKPENADKKFDIKDTSAAINEKIAELAAYKDKVKSLVSTQNDKPISVTKSQFEAITADKFSKDNKIEVKDLEAGDKALALNDKVDSFTMKAGNFLKIEADDFAKLKDKAPDDSIAVDDDWGFMNGIPSLSAAATLSKIHSIKFKISSSVSLNNPNYVITKEFFDKIIAGKIWLNDVTDSKKDIELVKHNVVERFFIKEGKEFTVNVADFNAIKDKISKADKVNIQDTSENISKNLDVIQKYLTKIKTLDSSDNKKINIEKEKYEALKDVISQDDKDNGVYEVKKSDLNVADFLKEAAKPENADKKFDIKDTSAAINEKIAELAAYKDKVKSLVSTQNDKPISVTKSQFEAITADKFSKDNKIEVKDLEAGDKALALNDKVDSFTMKAGNFLKIEADDFAKLKDKAPDNSIDIHDRYGFLNAVASISKVDTLSKIHSIKFNVGALALDADDPTYTLTKAFLDKIVAGKIWLNGVTNSKNDMELIKHDTVEKFFIKEGYDLTVSIADFNLIKDKMSKKGKVNIQDTSENISKNLDVIQKYLTKIKTLDSSDNKKINIEKSKYEAIKDIVSQDDKDNNVYDVKGPTPDEMPTPDPSESPKPVYGETENAVYEYKGITQIKNTDGSTTYNIGKADDLEGGTHVIHTKPGDVIDFAKDITSIERLANKLEHKDGGLPANSIKYFMRGDDLYVYISRNDANKIKGDVYDAGIDTLLVFKNVNLGKVKIGESAQGTTDGRFKLYGNTKKEGLVKVSDEKGFVKFFGDEAPGVKIPGIDNIYKDADGKYFIDAAGTQPLDTDSMAVRWIDFGEKGVFAIGVKGYAGLMSLLNMDQIKKLSFESVASNLHDGDTLKLGDTTYTFLRADQIKEIKIGNDKTNPHNNFIYKSMNPNAMTTQLVKDKAVTVEKFFDGDFNANYMLENDTVTYKNVKYTFGADQKITKIEGYGKKDGFDTIEDIGVSAKTLKELKQAFMDKVADNSITKLKIDENVNFETLKNLESIASKFKADAINKVELSIDELAKLSSTLVSKISDAGITLKGGVLDTNTLEAVKANGGFDKLKAGSIKDIDMTAEAAKALLSTPGAHTKFANKSINIKGSNSKEIQKLLDYLDTDNNTRYLANKIKSIDSTTNDDRISVSREMFNKLGEDAFATDDTIRATDLQPKDKAIALSDKVDVFTMADFFGMQSLLEVTVQEFKKILQEHKSSSATFTIKDTSANIQNGIMDLIANKDRLGDKGQGIDSTENNVPIDLSNLTKEQYDSIKGKFSAYDKVIPPASSAYDDAIPYSEYEENKSMYASGQDIKIKDLPSNGSTQATDANETFIFDKTVKNFQISDFGTNDKINLKNLGATDSNLVKISSAQSAQNGKIYKADIASDIENKNFSGSDFAELAQYLNAIEANGKAVFAAKGKDQTQIYSISDDGDGIIEKDEIKLVATITNDKYQGVDLTENNMDFS</sequence>
<dbReference type="RefSeq" id="WP_171992751.1">
    <property type="nucleotide sequence ID" value="NZ_CP012543.1"/>
</dbReference>
<reference evidence="3 4" key="1">
    <citation type="submission" date="2016-07" db="EMBL/GenBank/DDBJ databases">
        <title>Comparative genomics of the Campylobacter concisus group.</title>
        <authorList>
            <person name="Miller W.G."/>
            <person name="Yee E."/>
            <person name="Chapman M.H."/>
            <person name="Huynh S."/>
            <person name="Bono J.L."/>
            <person name="On S.L.W."/>
            <person name="StLeger J."/>
            <person name="Foster G."/>
            <person name="Parker C.T."/>
        </authorList>
    </citation>
    <scope>NUCLEOTIDE SEQUENCE [LARGE SCALE GENOMIC DNA]</scope>
    <source>
        <strain evidence="3 4">ATCC 33238</strain>
    </source>
</reference>
<name>A0A6G5QQD7_CAMRE</name>
<organism evidence="3 4">
    <name type="scientific">Campylobacter rectus</name>
    <name type="common">Wolinella recta</name>
    <dbReference type="NCBI Taxonomy" id="203"/>
    <lineage>
        <taxon>Bacteria</taxon>
        <taxon>Pseudomonadati</taxon>
        <taxon>Campylobacterota</taxon>
        <taxon>Epsilonproteobacteria</taxon>
        <taxon>Campylobacterales</taxon>
        <taxon>Campylobacteraceae</taxon>
        <taxon>Campylobacter</taxon>
    </lineage>
</organism>
<dbReference type="EMBL" id="CP012543">
    <property type="protein sequence ID" value="QCD47817.1"/>
    <property type="molecule type" value="Genomic_DNA"/>
</dbReference>
<feature type="domain" description="DUF4214" evidence="2">
    <location>
        <begin position="53"/>
        <end position="98"/>
    </location>
</feature>
<dbReference type="Pfam" id="PF13946">
    <property type="entry name" value="DUF4214"/>
    <property type="match status" value="1"/>
</dbReference>
<evidence type="ECO:0000313" key="3">
    <source>
        <dbReference type="EMBL" id="QCD47817.1"/>
    </source>
</evidence>
<evidence type="ECO:0000256" key="1">
    <source>
        <dbReference type="SAM" id="MobiDB-lite"/>
    </source>
</evidence>
<evidence type="ECO:0000313" key="4">
    <source>
        <dbReference type="Proteomes" id="UP000502377"/>
    </source>
</evidence>
<feature type="region of interest" description="Disordered" evidence="1">
    <location>
        <begin position="220"/>
        <end position="269"/>
    </location>
</feature>
<feature type="region of interest" description="Disordered" evidence="1">
    <location>
        <begin position="853"/>
        <end position="879"/>
    </location>
</feature>
<dbReference type="KEGG" id="crx:CRECT_2218"/>
<gene>
    <name evidence="3" type="ORF">CRECT_2218</name>
</gene>
<protein>
    <submittedName>
        <fullName evidence="3">Putative S-layer-related protein</fullName>
    </submittedName>
</protein>
<evidence type="ECO:0000259" key="2">
    <source>
        <dbReference type="Pfam" id="PF13946"/>
    </source>
</evidence>
<feature type="compositionally biased region" description="Pro residues" evidence="1">
    <location>
        <begin position="230"/>
        <end position="266"/>
    </location>
</feature>
<proteinExistence type="predicted"/>
<feature type="compositionally biased region" description="Pro residues" evidence="1">
    <location>
        <begin position="865"/>
        <end position="875"/>
    </location>
</feature>